<protein>
    <recommendedName>
        <fullName evidence="7">Ribonuclease PH</fullName>
        <shortName evidence="7">RNase PH</shortName>
        <ecNumber evidence="7">2.7.7.56</ecNumber>
    </recommendedName>
    <alternativeName>
        <fullName evidence="7">tRNA nucleotidyltransferase</fullName>
    </alternativeName>
</protein>
<dbReference type="Pfam" id="PF01138">
    <property type="entry name" value="RNase_PH"/>
    <property type="match status" value="1"/>
</dbReference>
<evidence type="ECO:0000256" key="7">
    <source>
        <dbReference type="HAMAP-Rule" id="MF_00564"/>
    </source>
</evidence>
<feature type="region of interest" description="Disordered" evidence="8">
    <location>
        <begin position="1"/>
        <end position="35"/>
    </location>
</feature>
<dbReference type="InterPro" id="IPR001247">
    <property type="entry name" value="ExoRNase_PH_dom1"/>
</dbReference>
<feature type="domain" description="Exoribonuclease phosphorolytic" evidence="10">
    <location>
        <begin position="188"/>
        <end position="252"/>
    </location>
</feature>
<dbReference type="InterPro" id="IPR036345">
    <property type="entry name" value="ExoRNase_PH_dom2_sf"/>
</dbReference>
<dbReference type="NCBIfam" id="TIGR01966">
    <property type="entry name" value="RNasePH"/>
    <property type="match status" value="1"/>
</dbReference>
<keyword evidence="3 7" id="KW-0820">tRNA-binding</keyword>
<keyword evidence="6" id="KW-0694">RNA-binding</keyword>
<gene>
    <name evidence="7" type="primary">rph</name>
    <name evidence="11" type="ORF">SAMN02745716_1285</name>
</gene>
<keyword evidence="2 7" id="KW-0698">rRNA processing</keyword>
<dbReference type="HAMAP" id="MF_00564">
    <property type="entry name" value="RNase_PH"/>
    <property type="match status" value="1"/>
</dbReference>
<evidence type="ECO:0000256" key="8">
    <source>
        <dbReference type="SAM" id="MobiDB-lite"/>
    </source>
</evidence>
<feature type="compositionally biased region" description="Polar residues" evidence="8">
    <location>
        <begin position="1"/>
        <end position="13"/>
    </location>
</feature>
<dbReference type="STRING" id="29539.SAMN02745716_1285"/>
<keyword evidence="5 7" id="KW-0548">Nucleotidyltransferase</keyword>
<evidence type="ECO:0000256" key="2">
    <source>
        <dbReference type="ARBA" id="ARBA00022552"/>
    </source>
</evidence>
<evidence type="ECO:0000256" key="4">
    <source>
        <dbReference type="ARBA" id="ARBA00022694"/>
    </source>
</evidence>
<dbReference type="GO" id="GO:0008033">
    <property type="term" value="P:tRNA processing"/>
    <property type="evidence" value="ECO:0007669"/>
    <property type="project" value="UniProtKB-UniRule"/>
</dbReference>
<feature type="binding site" evidence="7">
    <location>
        <begin position="153"/>
        <end position="155"/>
    </location>
    <ligand>
        <name>phosphate</name>
        <dbReference type="ChEBI" id="CHEBI:43474"/>
        <note>substrate</note>
    </ligand>
</feature>
<dbReference type="EC" id="2.7.7.56" evidence="7"/>
<evidence type="ECO:0000313" key="12">
    <source>
        <dbReference type="Proteomes" id="UP000222056"/>
    </source>
</evidence>
<dbReference type="PANTHER" id="PTHR11953">
    <property type="entry name" value="EXOSOME COMPLEX COMPONENT"/>
    <property type="match status" value="1"/>
</dbReference>
<dbReference type="GO" id="GO:0009022">
    <property type="term" value="F:tRNA nucleotidyltransferase activity"/>
    <property type="evidence" value="ECO:0007669"/>
    <property type="project" value="UniProtKB-UniRule"/>
</dbReference>
<comment type="function">
    <text evidence="7">Phosphorolytic 3'-5' exoribonuclease that plays an important role in tRNA 3'-end maturation. Removes nucleotide residues following the 3'-CCA terminus of tRNAs; can also add nucleotides to the ends of RNA molecules by using nucleoside diphosphates as substrates, but this may not be physiologically important. Probably plays a role in initiation of 16S rRNA degradation (leading to ribosome degradation) during starvation.</text>
</comment>
<dbReference type="GO" id="GO:0000049">
    <property type="term" value="F:tRNA binding"/>
    <property type="evidence" value="ECO:0007669"/>
    <property type="project" value="UniProtKB-UniRule"/>
</dbReference>
<comment type="catalytic activity">
    <reaction evidence="7">
        <text>tRNA(n+1) + phosphate = tRNA(n) + a ribonucleoside 5'-diphosphate</text>
        <dbReference type="Rhea" id="RHEA:10628"/>
        <dbReference type="Rhea" id="RHEA-COMP:17343"/>
        <dbReference type="Rhea" id="RHEA-COMP:17344"/>
        <dbReference type="ChEBI" id="CHEBI:43474"/>
        <dbReference type="ChEBI" id="CHEBI:57930"/>
        <dbReference type="ChEBI" id="CHEBI:173114"/>
        <dbReference type="EC" id="2.7.7.56"/>
    </reaction>
</comment>
<dbReference type="PANTHER" id="PTHR11953:SF0">
    <property type="entry name" value="EXOSOME COMPLEX COMPONENT RRP41"/>
    <property type="match status" value="1"/>
</dbReference>
<name>A0A1H6FS59_THEAL</name>
<dbReference type="InterPro" id="IPR050080">
    <property type="entry name" value="RNase_PH"/>
</dbReference>
<dbReference type="InterPro" id="IPR020568">
    <property type="entry name" value="Ribosomal_Su5_D2-typ_SF"/>
</dbReference>
<dbReference type="GO" id="GO:0000175">
    <property type="term" value="F:3'-5'-RNA exonuclease activity"/>
    <property type="evidence" value="ECO:0007669"/>
    <property type="project" value="UniProtKB-UniRule"/>
</dbReference>
<keyword evidence="12" id="KW-1185">Reference proteome</keyword>
<dbReference type="GO" id="GO:0031125">
    <property type="term" value="P:rRNA 3'-end processing"/>
    <property type="evidence" value="ECO:0007669"/>
    <property type="project" value="UniProtKB-ARBA"/>
</dbReference>
<dbReference type="CDD" id="cd11362">
    <property type="entry name" value="RNase_PH_bact"/>
    <property type="match status" value="1"/>
</dbReference>
<dbReference type="SUPFAM" id="SSF55666">
    <property type="entry name" value="Ribonuclease PH domain 2-like"/>
    <property type="match status" value="1"/>
</dbReference>
<evidence type="ECO:0000256" key="6">
    <source>
        <dbReference type="ARBA" id="ARBA00022884"/>
    </source>
</evidence>
<accession>A0A1H6FS59</accession>
<dbReference type="GO" id="GO:0016075">
    <property type="term" value="P:rRNA catabolic process"/>
    <property type="evidence" value="ECO:0007669"/>
    <property type="project" value="UniProtKB-UniRule"/>
</dbReference>
<dbReference type="InterPro" id="IPR015847">
    <property type="entry name" value="ExoRNase_PH_dom2"/>
</dbReference>
<dbReference type="AlphaFoldDB" id="A0A1H6FS59"/>
<evidence type="ECO:0000256" key="1">
    <source>
        <dbReference type="ARBA" id="ARBA00006678"/>
    </source>
</evidence>
<feature type="binding site" evidence="7">
    <location>
        <position position="115"/>
    </location>
    <ligand>
        <name>phosphate</name>
        <dbReference type="ChEBI" id="CHEBI:43474"/>
        <note>substrate</note>
    </ligand>
</feature>
<dbReference type="Proteomes" id="UP000222056">
    <property type="component" value="Unassembled WGS sequence"/>
</dbReference>
<evidence type="ECO:0000259" key="9">
    <source>
        <dbReference type="Pfam" id="PF01138"/>
    </source>
</evidence>
<comment type="subunit">
    <text evidence="7">Homohexameric ring arranged as a trimer of dimers.</text>
</comment>
<dbReference type="Pfam" id="PF03725">
    <property type="entry name" value="RNase_PH_C"/>
    <property type="match status" value="1"/>
</dbReference>
<evidence type="ECO:0000256" key="5">
    <source>
        <dbReference type="ARBA" id="ARBA00022695"/>
    </source>
</evidence>
<feature type="domain" description="Exoribonuclease phosphorolytic" evidence="9">
    <location>
        <begin position="39"/>
        <end position="169"/>
    </location>
</feature>
<keyword evidence="7" id="KW-0808">Transferase</keyword>
<evidence type="ECO:0000313" key="11">
    <source>
        <dbReference type="EMBL" id="SEH13727.1"/>
    </source>
</evidence>
<dbReference type="FunFam" id="3.30.230.70:FF:000003">
    <property type="entry name" value="Ribonuclease PH"/>
    <property type="match status" value="1"/>
</dbReference>
<dbReference type="Gene3D" id="3.30.230.70">
    <property type="entry name" value="GHMP Kinase, N-terminal domain"/>
    <property type="match status" value="1"/>
</dbReference>
<dbReference type="SUPFAM" id="SSF54211">
    <property type="entry name" value="Ribosomal protein S5 domain 2-like"/>
    <property type="match status" value="1"/>
</dbReference>
<keyword evidence="4 7" id="KW-0819">tRNA processing</keyword>
<evidence type="ECO:0000259" key="10">
    <source>
        <dbReference type="Pfam" id="PF03725"/>
    </source>
</evidence>
<dbReference type="InterPro" id="IPR027408">
    <property type="entry name" value="PNPase/RNase_PH_dom_sf"/>
</dbReference>
<reference evidence="12" key="1">
    <citation type="submission" date="2016-10" db="EMBL/GenBank/DDBJ databases">
        <authorList>
            <person name="Varghese N."/>
            <person name="Submissions S."/>
        </authorList>
    </citation>
    <scope>NUCLEOTIDE SEQUENCE [LARGE SCALE GENOMIC DNA]</scope>
    <source>
        <strain evidence="12">ATCC 35263</strain>
    </source>
</reference>
<dbReference type="InterPro" id="IPR002381">
    <property type="entry name" value="RNase_PH_bac-type"/>
</dbReference>
<sequence length="271" mass="28610">MSASDRSASTTEPANRDSATGPDVGTVAPVRAGGRRADQLRPVSIEPDFVRTALGSALIAIGGTRVICTASVEDRVPAWLEGSGEGWLTAEYGMLPASTGERKQRDGARGRPDGRTVEIQRLIGRALRAVVDRKRLGARTVWIDCDVLEADGGTRCAAITGAYVALALAVRRLRERGAIEEDPLRASVAAVSCGVVDGWALLDLDYAEDSRAEVDMNVVLADARDIVEVQATAEEAPFARARLDELLALASAGCESLRQAQCAALAAANDR</sequence>
<dbReference type="EMBL" id="FNWJ01000002">
    <property type="protein sequence ID" value="SEH13727.1"/>
    <property type="molecule type" value="Genomic_DNA"/>
</dbReference>
<comment type="similarity">
    <text evidence="1 7">Belongs to the RNase PH family.</text>
</comment>
<organism evidence="11 12">
    <name type="scientific">Thermoleophilum album</name>
    <dbReference type="NCBI Taxonomy" id="29539"/>
    <lineage>
        <taxon>Bacteria</taxon>
        <taxon>Bacillati</taxon>
        <taxon>Actinomycetota</taxon>
        <taxon>Thermoleophilia</taxon>
        <taxon>Thermoleophilales</taxon>
        <taxon>Thermoleophilaceae</taxon>
        <taxon>Thermoleophilum</taxon>
    </lineage>
</organism>
<proteinExistence type="inferred from homology"/>
<evidence type="ECO:0000256" key="3">
    <source>
        <dbReference type="ARBA" id="ARBA00022555"/>
    </source>
</evidence>